<dbReference type="GO" id="GO:0016757">
    <property type="term" value="F:glycosyltransferase activity"/>
    <property type="evidence" value="ECO:0007669"/>
    <property type="project" value="UniProtKB-KW"/>
</dbReference>
<evidence type="ECO:0000256" key="1">
    <source>
        <dbReference type="ARBA" id="ARBA00022676"/>
    </source>
</evidence>
<keyword evidence="1 6" id="KW-0328">Glycosyltransferase</keyword>
<dbReference type="Proteomes" id="UP001201873">
    <property type="component" value="Unassembled WGS sequence"/>
</dbReference>
<name>A0ABT0JVK3_9ACTN</name>
<dbReference type="Pfam" id="PF00534">
    <property type="entry name" value="Glycos_transf_1"/>
    <property type="match status" value="1"/>
</dbReference>
<evidence type="ECO:0000313" key="6">
    <source>
        <dbReference type="EMBL" id="MCK9875058.1"/>
    </source>
</evidence>
<gene>
    <name evidence="6" type="ORF">MXD59_04545</name>
</gene>
<proteinExistence type="predicted"/>
<evidence type="ECO:0000259" key="4">
    <source>
        <dbReference type="Pfam" id="PF00534"/>
    </source>
</evidence>
<sequence>MRIALLSYRSLPTCGGQGVYVRHLSRELVALGHHVQVVSGPPYPVLDPGVELTELPSLDLYGEADPFRWPKAAELRSLPDAVEVAMMRTGQFSEPLSFSLRAYQALRPRAASGRPPFDIIHDNQGLGYGLLALRSALRPHRIPVVSTVHHPITVDRRLSLEATSGWKARTGIRRWYSFLPMQARVARGLDGIVIPSESSRREIITDMALPTECMHTVPLGVDSDIFTPAPAGASPVPGRIVVVTSADVPLKGLGVLLEALAALRRERPLAHLVCVGKVREGGQAQRRVAELGLADAVTFRSGVPELELVDLLRSAEVAVVPSLYEGFSLPAVEELSCGIALVATTAGALPEVAGPDGEAALLVPPGDPVALAGAIRRLLDDPDLRARMGAAGRRRVEQRFSWRAASAATAAWYAERIAAVGGTPTSPYPGATWPWIPQPTPATGTVSSTGSAVPISGSVPISGPVPISGSVPITATVPTSTAVPTSPTVPTGATSSATVTGPSAPAN</sequence>
<dbReference type="SUPFAM" id="SSF53756">
    <property type="entry name" value="UDP-Glycosyltransferase/glycogen phosphorylase"/>
    <property type="match status" value="1"/>
</dbReference>
<accession>A0ABT0JVK3</accession>
<dbReference type="Pfam" id="PF13439">
    <property type="entry name" value="Glyco_transf_4"/>
    <property type="match status" value="1"/>
</dbReference>
<dbReference type="PANTHER" id="PTHR46401:SF2">
    <property type="entry name" value="GLYCOSYLTRANSFERASE WBBK-RELATED"/>
    <property type="match status" value="1"/>
</dbReference>
<feature type="region of interest" description="Disordered" evidence="3">
    <location>
        <begin position="479"/>
        <end position="507"/>
    </location>
</feature>
<evidence type="ECO:0000256" key="3">
    <source>
        <dbReference type="SAM" id="MobiDB-lite"/>
    </source>
</evidence>
<evidence type="ECO:0000256" key="2">
    <source>
        <dbReference type="ARBA" id="ARBA00022679"/>
    </source>
</evidence>
<protein>
    <submittedName>
        <fullName evidence="6">Glycosyltransferase</fullName>
        <ecNumber evidence="6">2.4.-.-</ecNumber>
    </submittedName>
</protein>
<keyword evidence="2 6" id="KW-0808">Transferase</keyword>
<organism evidence="6 7">
    <name type="scientific">Frankia umida</name>
    <dbReference type="NCBI Taxonomy" id="573489"/>
    <lineage>
        <taxon>Bacteria</taxon>
        <taxon>Bacillati</taxon>
        <taxon>Actinomycetota</taxon>
        <taxon>Actinomycetes</taxon>
        <taxon>Frankiales</taxon>
        <taxon>Frankiaceae</taxon>
        <taxon>Frankia</taxon>
    </lineage>
</organism>
<dbReference type="EC" id="2.4.-.-" evidence="6"/>
<dbReference type="CDD" id="cd03801">
    <property type="entry name" value="GT4_PimA-like"/>
    <property type="match status" value="1"/>
</dbReference>
<reference evidence="6 7" key="1">
    <citation type="submission" date="2022-04" db="EMBL/GenBank/DDBJ databases">
        <title>Genome diversity in the genus Frankia.</title>
        <authorList>
            <person name="Carlos-Shanley C."/>
            <person name="Hahn D."/>
        </authorList>
    </citation>
    <scope>NUCLEOTIDE SEQUENCE [LARGE SCALE GENOMIC DNA]</scope>
    <source>
        <strain evidence="6 7">Ag45/Mut15</strain>
    </source>
</reference>
<dbReference type="RefSeq" id="WP_248823555.1">
    <property type="nucleotide sequence ID" value="NZ_JALKFT010000003.1"/>
</dbReference>
<keyword evidence="7" id="KW-1185">Reference proteome</keyword>
<dbReference type="Gene3D" id="3.40.50.2000">
    <property type="entry name" value="Glycogen Phosphorylase B"/>
    <property type="match status" value="2"/>
</dbReference>
<dbReference type="InterPro" id="IPR001296">
    <property type="entry name" value="Glyco_trans_1"/>
</dbReference>
<feature type="domain" description="Glycosyl transferase family 1" evidence="4">
    <location>
        <begin position="238"/>
        <end position="395"/>
    </location>
</feature>
<dbReference type="PANTHER" id="PTHR46401">
    <property type="entry name" value="GLYCOSYLTRANSFERASE WBBK-RELATED"/>
    <property type="match status" value="1"/>
</dbReference>
<dbReference type="EMBL" id="JALKFT010000003">
    <property type="protein sequence ID" value="MCK9875058.1"/>
    <property type="molecule type" value="Genomic_DNA"/>
</dbReference>
<dbReference type="InterPro" id="IPR028098">
    <property type="entry name" value="Glyco_trans_4-like_N"/>
</dbReference>
<evidence type="ECO:0000313" key="7">
    <source>
        <dbReference type="Proteomes" id="UP001201873"/>
    </source>
</evidence>
<evidence type="ECO:0000259" key="5">
    <source>
        <dbReference type="Pfam" id="PF13439"/>
    </source>
</evidence>
<feature type="domain" description="Glycosyltransferase subfamily 4-like N-terminal" evidence="5">
    <location>
        <begin position="15"/>
        <end position="224"/>
    </location>
</feature>
<comment type="caution">
    <text evidence="6">The sequence shown here is derived from an EMBL/GenBank/DDBJ whole genome shotgun (WGS) entry which is preliminary data.</text>
</comment>